<dbReference type="InterPro" id="IPR037924">
    <property type="entry name" value="Pelle_death"/>
</dbReference>
<dbReference type="Gene3D" id="1.10.533.10">
    <property type="entry name" value="Death Domain, Fas"/>
    <property type="match status" value="1"/>
</dbReference>
<dbReference type="InterPro" id="IPR008271">
    <property type="entry name" value="Ser/Thr_kinase_AS"/>
</dbReference>
<dbReference type="GO" id="GO:0007165">
    <property type="term" value="P:signal transduction"/>
    <property type="evidence" value="ECO:0007669"/>
    <property type="project" value="InterPro"/>
</dbReference>
<dbReference type="GO" id="GO:0005524">
    <property type="term" value="F:ATP binding"/>
    <property type="evidence" value="ECO:0007669"/>
    <property type="project" value="UniProtKB-UniRule"/>
</dbReference>
<evidence type="ECO:0000256" key="8">
    <source>
        <dbReference type="ARBA" id="ARBA00047899"/>
    </source>
</evidence>
<organism evidence="13 14">
    <name type="scientific">Zootermopsis nevadensis</name>
    <name type="common">Dampwood termite</name>
    <dbReference type="NCBI Taxonomy" id="136037"/>
    <lineage>
        <taxon>Eukaryota</taxon>
        <taxon>Metazoa</taxon>
        <taxon>Ecdysozoa</taxon>
        <taxon>Arthropoda</taxon>
        <taxon>Hexapoda</taxon>
        <taxon>Insecta</taxon>
        <taxon>Pterygota</taxon>
        <taxon>Neoptera</taxon>
        <taxon>Polyneoptera</taxon>
        <taxon>Dictyoptera</taxon>
        <taxon>Blattodea</taxon>
        <taxon>Blattoidea</taxon>
        <taxon>Termitoidae</taxon>
        <taxon>Termopsidae</taxon>
        <taxon>Zootermopsis</taxon>
    </lineage>
</organism>
<dbReference type="InterPro" id="IPR001245">
    <property type="entry name" value="Ser-Thr/Tyr_kinase_cat_dom"/>
</dbReference>
<proteinExistence type="inferred from homology"/>
<evidence type="ECO:0000256" key="3">
    <source>
        <dbReference type="ARBA" id="ARBA00022527"/>
    </source>
</evidence>
<protein>
    <recommendedName>
        <fullName evidence="2">non-specific serine/threonine protein kinase</fullName>
        <ecNumber evidence="2">2.7.11.1</ecNumber>
    </recommendedName>
</protein>
<dbReference type="PROSITE" id="PS00108">
    <property type="entry name" value="PROTEIN_KINASE_ST"/>
    <property type="match status" value="1"/>
</dbReference>
<evidence type="ECO:0000256" key="5">
    <source>
        <dbReference type="ARBA" id="ARBA00022741"/>
    </source>
</evidence>
<keyword evidence="4" id="KW-0808">Transferase</keyword>
<dbReference type="FunFam" id="1.10.510.10:FF:000754">
    <property type="entry name" value="Interleukin-1 receptor-associated kinase"/>
    <property type="match status" value="1"/>
</dbReference>
<evidence type="ECO:0000313" key="14">
    <source>
        <dbReference type="Proteomes" id="UP000027135"/>
    </source>
</evidence>
<dbReference type="GO" id="GO:0005886">
    <property type="term" value="C:plasma membrane"/>
    <property type="evidence" value="ECO:0007669"/>
    <property type="project" value="TreeGrafter"/>
</dbReference>
<keyword evidence="14" id="KW-1185">Reference proteome</keyword>
<feature type="binding site" evidence="10">
    <location>
        <position position="310"/>
    </location>
    <ligand>
        <name>ATP</name>
        <dbReference type="ChEBI" id="CHEBI:30616"/>
    </ligand>
</feature>
<dbReference type="GO" id="GO:0004674">
    <property type="term" value="F:protein serine/threonine kinase activity"/>
    <property type="evidence" value="ECO:0007669"/>
    <property type="project" value="UniProtKB-KW"/>
</dbReference>
<gene>
    <name evidence="13" type="ORF">L798_05510</name>
</gene>
<keyword evidence="7 10" id="KW-0067">ATP-binding</keyword>
<keyword evidence="3" id="KW-0723">Serine/threonine-protein kinase</keyword>
<evidence type="ECO:0000313" key="13">
    <source>
        <dbReference type="EMBL" id="KDR20343.1"/>
    </source>
</evidence>
<dbReference type="FunFam" id="1.10.533.10:FF:000094">
    <property type="entry name" value="Interleukin-1 receptor-associated kinase"/>
    <property type="match status" value="1"/>
</dbReference>
<dbReference type="Gene3D" id="1.10.510.10">
    <property type="entry name" value="Transferase(Phosphotransferase) domain 1"/>
    <property type="match status" value="1"/>
</dbReference>
<dbReference type="InterPro" id="IPR011029">
    <property type="entry name" value="DEATH-like_dom_sf"/>
</dbReference>
<dbReference type="PROSITE" id="PS00107">
    <property type="entry name" value="PROTEIN_KINASE_ATP"/>
    <property type="match status" value="1"/>
</dbReference>
<dbReference type="eggNOG" id="KOG1187">
    <property type="taxonomic scope" value="Eukaryota"/>
</dbReference>
<dbReference type="InterPro" id="IPR011009">
    <property type="entry name" value="Kinase-like_dom_sf"/>
</dbReference>
<dbReference type="EMBL" id="KK852607">
    <property type="protein sequence ID" value="KDR20343.1"/>
    <property type="molecule type" value="Genomic_DNA"/>
</dbReference>
<dbReference type="Proteomes" id="UP000027135">
    <property type="component" value="Unassembled WGS sequence"/>
</dbReference>
<evidence type="ECO:0000256" key="7">
    <source>
        <dbReference type="ARBA" id="ARBA00022840"/>
    </source>
</evidence>
<keyword evidence="5 10" id="KW-0547">Nucleotide-binding</keyword>
<dbReference type="SMART" id="SM00220">
    <property type="entry name" value="S_TKc"/>
    <property type="match status" value="1"/>
</dbReference>
<evidence type="ECO:0000256" key="1">
    <source>
        <dbReference type="ARBA" id="ARBA00008718"/>
    </source>
</evidence>
<dbReference type="AlphaFoldDB" id="A0A067R9T6"/>
<dbReference type="GO" id="GO:0045087">
    <property type="term" value="P:innate immune response"/>
    <property type="evidence" value="ECO:0007669"/>
    <property type="project" value="UniProtKB-ARBA"/>
</dbReference>
<comment type="catalytic activity">
    <reaction evidence="9">
        <text>L-seryl-[protein] + ATP = O-phospho-L-seryl-[protein] + ADP + H(+)</text>
        <dbReference type="Rhea" id="RHEA:17989"/>
        <dbReference type="Rhea" id="RHEA-COMP:9863"/>
        <dbReference type="Rhea" id="RHEA-COMP:11604"/>
        <dbReference type="ChEBI" id="CHEBI:15378"/>
        <dbReference type="ChEBI" id="CHEBI:29999"/>
        <dbReference type="ChEBI" id="CHEBI:30616"/>
        <dbReference type="ChEBI" id="CHEBI:83421"/>
        <dbReference type="ChEBI" id="CHEBI:456216"/>
        <dbReference type="EC" id="2.7.11.1"/>
    </reaction>
</comment>
<dbReference type="SUPFAM" id="SSF56112">
    <property type="entry name" value="Protein kinase-like (PK-like)"/>
    <property type="match status" value="1"/>
</dbReference>
<dbReference type="STRING" id="136037.A0A067R9T6"/>
<dbReference type="PANTHER" id="PTHR27001">
    <property type="entry name" value="OS01G0253100 PROTEIN"/>
    <property type="match status" value="1"/>
</dbReference>
<dbReference type="PANTHER" id="PTHR27001:SF939">
    <property type="entry name" value="INTERLEUKIN 1 RECEPTOR ASSOCIATED KINASE 1"/>
    <property type="match status" value="1"/>
</dbReference>
<dbReference type="InParanoid" id="A0A067R9T6"/>
<dbReference type="OMA" id="ELGFNFM"/>
<evidence type="ECO:0000256" key="4">
    <source>
        <dbReference type="ARBA" id="ARBA00022679"/>
    </source>
</evidence>
<evidence type="ECO:0000259" key="12">
    <source>
        <dbReference type="PROSITE" id="PS50011"/>
    </source>
</evidence>
<keyword evidence="6 13" id="KW-0418">Kinase</keyword>
<dbReference type="CDD" id="cd08307">
    <property type="entry name" value="Death_Pelle"/>
    <property type="match status" value="1"/>
</dbReference>
<dbReference type="Pfam" id="PF00531">
    <property type="entry name" value="Death"/>
    <property type="match status" value="1"/>
</dbReference>
<dbReference type="PROSITE" id="PS50011">
    <property type="entry name" value="PROTEIN_KINASE_DOM"/>
    <property type="match status" value="1"/>
</dbReference>
<sequence>MADNKQNVRYVYHLPYFERRELCRILDRMDKWEELGGIHMKFDMMTIQDLRREVLRGNSPSDELLTLWGHQNHTVLELFVLLSEMQHYQAMLVLKPFVDPYYHRFIYEGEEMLRPLSKGSQLLGAESKVSSETNEAAVGGEEARVAVNSEASSSNVPSGNKNLDISRHNLNLTESTDYAHSKLSFLPEQPERKILNTMRLSPARIPEAGSEMARIPRPLAGVTLPTSQDGACRFPPDNKENNAPGYNQHRKLSNASDVSSVTENCGAMPHIDYQELLEATQGWAKHNILGKGGFGTVFKGNWKNTQVAVKRIEQRGAAHPENSQAQLEQSLRELRILNSCRHDNILPLFGFSVGGDEPCLVYQFMPNGSLEDRLLCRKGTPPLTWLQRHNIAQGTARGLQFLHNNSKPFIHGDIKSANILLDVNFIPRIGDFGLAREGPQNNYTHMKVSRVHGTRPYLPDEFLRGKQMSTKVDTYSFGIVLFELATGLRAYDDSRTCKLLKEHVESCTKEQLETLIDKKAVPENPAIFQHLVSLGIECVKKIPKHRPKMEKVLEELEAVTSRHQICDAVHYPGSSGGQCVRTSLMLTIPSNHPVGSVQQAGLNNVYLCHPPNTSNSHNFLPVAAFPSPSYSPSVSPQPISAAGAHSPRALGLASHPFPVTPQYVPSPEIEVSPPSQETYCSGDNYLPVTVAKQNSASQRPYRHAVLDQEIAPAHLDDPDSSEFSQNGAAISVLLPNLSILGVDDSHHSREADTLPSASCHELSANPETSAYSSSSLSHSTAQGKSLIFDLRPLEPK</sequence>
<evidence type="ECO:0000256" key="11">
    <source>
        <dbReference type="SAM" id="MobiDB-lite"/>
    </source>
</evidence>
<dbReference type="CDD" id="cd14066">
    <property type="entry name" value="STKc_IRAK"/>
    <property type="match status" value="1"/>
</dbReference>
<dbReference type="FunCoup" id="A0A067R9T6">
    <property type="interactions" value="1485"/>
</dbReference>
<feature type="domain" description="Protein kinase" evidence="12">
    <location>
        <begin position="283"/>
        <end position="566"/>
    </location>
</feature>
<dbReference type="InterPro" id="IPR017441">
    <property type="entry name" value="Protein_kinase_ATP_BS"/>
</dbReference>
<dbReference type="Pfam" id="PF07714">
    <property type="entry name" value="PK_Tyr_Ser-Thr"/>
    <property type="match status" value="1"/>
</dbReference>
<evidence type="ECO:0000256" key="2">
    <source>
        <dbReference type="ARBA" id="ARBA00012513"/>
    </source>
</evidence>
<dbReference type="SUPFAM" id="SSF47986">
    <property type="entry name" value="DEATH domain"/>
    <property type="match status" value="1"/>
</dbReference>
<dbReference type="InterPro" id="IPR000719">
    <property type="entry name" value="Prot_kinase_dom"/>
</dbReference>
<dbReference type="Gene3D" id="3.30.200.20">
    <property type="entry name" value="Phosphorylase Kinase, domain 1"/>
    <property type="match status" value="1"/>
</dbReference>
<evidence type="ECO:0000256" key="6">
    <source>
        <dbReference type="ARBA" id="ARBA00022777"/>
    </source>
</evidence>
<dbReference type="InterPro" id="IPR000488">
    <property type="entry name" value="Death_dom"/>
</dbReference>
<accession>A0A067R9T6</accession>
<evidence type="ECO:0000256" key="10">
    <source>
        <dbReference type="PROSITE-ProRule" id="PRU10141"/>
    </source>
</evidence>
<comment type="similarity">
    <text evidence="1">Belongs to the protein kinase superfamily. TKL Ser/Thr protein kinase family. Pelle subfamily.</text>
</comment>
<dbReference type="EC" id="2.7.11.1" evidence="2"/>
<feature type="region of interest" description="Disordered" evidence="11">
    <location>
        <begin position="747"/>
        <end position="777"/>
    </location>
</feature>
<reference evidence="13 14" key="1">
    <citation type="journal article" date="2014" name="Nat. Commun.">
        <title>Molecular traces of alternative social organization in a termite genome.</title>
        <authorList>
            <person name="Terrapon N."/>
            <person name="Li C."/>
            <person name="Robertson H.M."/>
            <person name="Ji L."/>
            <person name="Meng X."/>
            <person name="Booth W."/>
            <person name="Chen Z."/>
            <person name="Childers C.P."/>
            <person name="Glastad K.M."/>
            <person name="Gokhale K."/>
            <person name="Gowin J."/>
            <person name="Gronenberg W."/>
            <person name="Hermansen R.A."/>
            <person name="Hu H."/>
            <person name="Hunt B.G."/>
            <person name="Huylmans A.K."/>
            <person name="Khalil S.M."/>
            <person name="Mitchell R.D."/>
            <person name="Munoz-Torres M.C."/>
            <person name="Mustard J.A."/>
            <person name="Pan H."/>
            <person name="Reese J.T."/>
            <person name="Scharf M.E."/>
            <person name="Sun F."/>
            <person name="Vogel H."/>
            <person name="Xiao J."/>
            <person name="Yang W."/>
            <person name="Yang Z."/>
            <person name="Yang Z."/>
            <person name="Zhou J."/>
            <person name="Zhu J."/>
            <person name="Brent C.S."/>
            <person name="Elsik C.G."/>
            <person name="Goodisman M.A."/>
            <person name="Liberles D.A."/>
            <person name="Roe R.M."/>
            <person name="Vargo E.L."/>
            <person name="Vilcinskas A."/>
            <person name="Wang J."/>
            <person name="Bornberg-Bauer E."/>
            <person name="Korb J."/>
            <person name="Zhang G."/>
            <person name="Liebig J."/>
        </authorList>
    </citation>
    <scope>NUCLEOTIDE SEQUENCE [LARGE SCALE GENOMIC DNA]</scope>
    <source>
        <tissue evidence="13">Whole organism</tissue>
    </source>
</reference>
<comment type="catalytic activity">
    <reaction evidence="8">
        <text>L-threonyl-[protein] + ATP = O-phospho-L-threonyl-[protein] + ADP + H(+)</text>
        <dbReference type="Rhea" id="RHEA:46608"/>
        <dbReference type="Rhea" id="RHEA-COMP:11060"/>
        <dbReference type="Rhea" id="RHEA-COMP:11605"/>
        <dbReference type="ChEBI" id="CHEBI:15378"/>
        <dbReference type="ChEBI" id="CHEBI:30013"/>
        <dbReference type="ChEBI" id="CHEBI:30616"/>
        <dbReference type="ChEBI" id="CHEBI:61977"/>
        <dbReference type="ChEBI" id="CHEBI:456216"/>
        <dbReference type="EC" id="2.7.11.1"/>
    </reaction>
</comment>
<name>A0A067R9T6_ZOONE</name>
<dbReference type="OrthoDB" id="4062651at2759"/>
<evidence type="ECO:0000256" key="9">
    <source>
        <dbReference type="ARBA" id="ARBA00048679"/>
    </source>
</evidence>